<feature type="transmembrane region" description="Helical" evidence="1">
    <location>
        <begin position="125"/>
        <end position="145"/>
    </location>
</feature>
<dbReference type="Pfam" id="PF09997">
    <property type="entry name" value="DUF2238"/>
    <property type="match status" value="1"/>
</dbReference>
<dbReference type="InterPro" id="IPR014509">
    <property type="entry name" value="YjdF-like"/>
</dbReference>
<feature type="transmembrane region" description="Helical" evidence="1">
    <location>
        <begin position="208"/>
        <end position="226"/>
    </location>
</feature>
<feature type="transmembrane region" description="Helical" evidence="1">
    <location>
        <begin position="70"/>
        <end position="92"/>
    </location>
</feature>
<keyword evidence="1" id="KW-0472">Membrane</keyword>
<feature type="transmembrane region" description="Helical" evidence="1">
    <location>
        <begin position="99"/>
        <end position="119"/>
    </location>
</feature>
<proteinExistence type="predicted"/>
<feature type="transmembrane region" description="Helical" evidence="1">
    <location>
        <begin position="157"/>
        <end position="179"/>
    </location>
</feature>
<name>A0A7G1G4J3_9BACT</name>
<reference evidence="2 3" key="1">
    <citation type="submission" date="2018-06" db="EMBL/GenBank/DDBJ databases">
        <title>Genome sequencing of Oceanotoga sp. sy52.</title>
        <authorList>
            <person name="Mori K."/>
        </authorList>
    </citation>
    <scope>NUCLEOTIDE SEQUENCE [LARGE SCALE GENOMIC DNA]</scope>
    <source>
        <strain evidence="3">sy52</strain>
    </source>
</reference>
<dbReference type="KEGG" id="ocy:OSSY52_15710"/>
<dbReference type="RefSeq" id="WP_190613958.1">
    <property type="nucleotide sequence ID" value="NZ_AP018712.1"/>
</dbReference>
<feature type="transmembrane region" description="Helical" evidence="1">
    <location>
        <begin position="43"/>
        <end position="64"/>
    </location>
</feature>
<dbReference type="AlphaFoldDB" id="A0A7G1G4J3"/>
<dbReference type="EMBL" id="AP018712">
    <property type="protein sequence ID" value="BBE31430.1"/>
    <property type="molecule type" value="Genomic_DNA"/>
</dbReference>
<organism evidence="2 3">
    <name type="scientific">Tepiditoga spiralis</name>
    <dbReference type="NCBI Taxonomy" id="2108365"/>
    <lineage>
        <taxon>Bacteria</taxon>
        <taxon>Thermotogati</taxon>
        <taxon>Thermotogota</taxon>
        <taxon>Thermotogae</taxon>
        <taxon>Petrotogales</taxon>
        <taxon>Petrotogaceae</taxon>
        <taxon>Tepiditoga</taxon>
    </lineage>
</organism>
<dbReference type="InParanoid" id="A0A7G1G4J3"/>
<evidence type="ECO:0008006" key="4">
    <source>
        <dbReference type="Google" id="ProtNLM"/>
    </source>
</evidence>
<evidence type="ECO:0000256" key="1">
    <source>
        <dbReference type="SAM" id="Phobius"/>
    </source>
</evidence>
<accession>A0A7G1G4J3</accession>
<dbReference type="Proteomes" id="UP000516361">
    <property type="component" value="Chromosome"/>
</dbReference>
<gene>
    <name evidence="2" type="ORF">OSSY52_15710</name>
</gene>
<protein>
    <recommendedName>
        <fullName evidence="4">DUF2238 domain-containing protein</fullName>
    </recommendedName>
</protein>
<keyword evidence="1" id="KW-1133">Transmembrane helix</keyword>
<evidence type="ECO:0000313" key="3">
    <source>
        <dbReference type="Proteomes" id="UP000516361"/>
    </source>
</evidence>
<evidence type="ECO:0000313" key="2">
    <source>
        <dbReference type="EMBL" id="BBE31430.1"/>
    </source>
</evidence>
<sequence length="255" mass="30266">MKKLNNYIKKEATEIFKHLSKDILLKETLFSTNKKYYKLMHRANLLFSIINFIPLISAIININIPYIFGYSIYIFGLYLVWIFEWATGFLIFEEIKTFTIIQIALHSFFGLYLDFYGKYDHFDDFLHLSGGMWLAFIIFPIILSLELSFSRQKIPTLILKVNFYTFSVALSMGTIWEIFEFTSDLIFKNFPGYRLAQENSLFDTMTDLIYDSFGAVFGIILFWHLLKRLNKNRNMYDLLEKIGLSLRNFIDNKHK</sequence>
<keyword evidence="1" id="KW-0812">Transmembrane</keyword>
<keyword evidence="3" id="KW-1185">Reference proteome</keyword>